<proteinExistence type="predicted"/>
<feature type="chain" id="PRO_5008032173" evidence="1">
    <location>
        <begin position="25"/>
        <end position="820"/>
    </location>
</feature>
<keyword evidence="1" id="KW-0732">Signal</keyword>
<evidence type="ECO:0000256" key="1">
    <source>
        <dbReference type="SAM" id="SignalP"/>
    </source>
</evidence>
<feature type="domain" description="DUF4842" evidence="2">
    <location>
        <begin position="593"/>
        <end position="806"/>
    </location>
</feature>
<dbReference type="EMBL" id="CZBI01000002">
    <property type="protein sequence ID" value="CUP88296.1"/>
    <property type="molecule type" value="Genomic_DNA"/>
</dbReference>
<dbReference type="Pfam" id="PF16130">
    <property type="entry name" value="DUF4842"/>
    <property type="match status" value="1"/>
</dbReference>
<reference evidence="3 4" key="1">
    <citation type="submission" date="2015-09" db="EMBL/GenBank/DDBJ databases">
        <authorList>
            <consortium name="Pathogen Informatics"/>
        </authorList>
    </citation>
    <scope>NUCLEOTIDE SEQUENCE [LARGE SCALE GENOMIC DNA]</scope>
    <source>
        <strain evidence="3 4">2789STDY5834945</strain>
    </source>
</reference>
<evidence type="ECO:0000313" key="3">
    <source>
        <dbReference type="EMBL" id="CUP88296.1"/>
    </source>
</evidence>
<evidence type="ECO:0000259" key="2">
    <source>
        <dbReference type="Pfam" id="PF16130"/>
    </source>
</evidence>
<dbReference type="Proteomes" id="UP000095541">
    <property type="component" value="Unassembled WGS sequence"/>
</dbReference>
<keyword evidence="3" id="KW-0449">Lipoprotein</keyword>
<dbReference type="AlphaFoldDB" id="A0A174RVR7"/>
<feature type="signal peptide" evidence="1">
    <location>
        <begin position="1"/>
        <end position="24"/>
    </location>
</feature>
<evidence type="ECO:0000313" key="4">
    <source>
        <dbReference type="Proteomes" id="UP000095541"/>
    </source>
</evidence>
<dbReference type="InterPro" id="IPR031025">
    <property type="entry name" value="LruC_dom"/>
</dbReference>
<dbReference type="InterPro" id="IPR032295">
    <property type="entry name" value="DUF4842"/>
</dbReference>
<accession>A0A174RVR7</accession>
<dbReference type="PROSITE" id="PS51257">
    <property type="entry name" value="PROKAR_LIPOPROTEIN"/>
    <property type="match status" value="1"/>
</dbReference>
<sequence>MMKKTILLTSIIAIAIVSMLSSCVDSEKDLYDPSYQTANPMGDGFAAPDGFDWNMTTTSILNIEIDDELYNQIEILDANPFSTSDYHILAKGVAKKGQAFSQEINYTEGTNYLYIRKTDSRSRVSISTWDVSKNKEFVGSRTTRVAKATIGSYNIPEKYPEETYDTTGAIELTGNTNWNQSNHHLEAGKSYIIKNKFNGEINHTSGYLNGGRFTIFVEGEWTPSQNQIQSADIIILKGGKINTDSFTSFLIADNSILTIQSGGSLIGNNINLAAIGVLLKNFGTISVNSMKDLNTTSILYNAPKATINVTGKSVASWEQSVFTKGAIYNFGELTIQEGALKFNSQDATCYFYNGTEATINTPTFIIGGIGVNDGTVNAQKISNDNGGNPTFTNNCSLYAQNSFEFGGTSGTIIMNKGILAGGVENGTFIAIPSFKCGNSGSTFELNNGSMIKAEIMDIPNVTFKAAGTRSLIKSTKSISTGWTTKFNGNLDIECPEGEFAKGVPANNPNYIMENSVELYIPNGSKTIITSCGEISEIPDPTPDPEDPEFPIEVEDNKDYTYLFEDQWPLYGDYDMNDIVLTIQKRKIYTNKENKVTKFELSIDLSAAGATKSIGAAIMLDNVPANAITQSVEFSDNTLAKNFNLNNNNIESGQDYAVIPLFDDAHKVLGRDRYEQINTVSDYAGNTKPKNISFSITFNNPTISADAFNVNNLNVFIIVDGNRNPRKEIHVAGYQPTKLANTDLFGGNNDNSHHGSKKYYISKENLAWGIMVPSNFKWPLEYVNIKTAYSQFSDWVTSGGTENEKWWNDFDVNKVFQTNKN</sequence>
<name>A0A174RVR7_BACT4</name>
<gene>
    <name evidence="3" type="ORF">ERS852557_02042</name>
</gene>
<organism evidence="3 4">
    <name type="scientific">Bacteroides thetaiotaomicron</name>
    <dbReference type="NCBI Taxonomy" id="818"/>
    <lineage>
        <taxon>Bacteria</taxon>
        <taxon>Pseudomonadati</taxon>
        <taxon>Bacteroidota</taxon>
        <taxon>Bacteroidia</taxon>
        <taxon>Bacteroidales</taxon>
        <taxon>Bacteroidaceae</taxon>
        <taxon>Bacteroides</taxon>
    </lineage>
</organism>
<protein>
    <submittedName>
        <fullName evidence="3">Putative lipoprotein</fullName>
    </submittedName>
</protein>
<dbReference type="NCBIfam" id="TIGR04456">
    <property type="entry name" value="LruC_dom"/>
    <property type="match status" value="1"/>
</dbReference>
<dbReference type="RefSeq" id="WP_055218393.1">
    <property type="nucleotide sequence ID" value="NZ_CZBI01000002.1"/>
</dbReference>